<evidence type="ECO:0000256" key="1">
    <source>
        <dbReference type="SAM" id="MobiDB-lite"/>
    </source>
</evidence>
<dbReference type="OrthoDB" id="9982103at2759"/>
<feature type="compositionally biased region" description="Polar residues" evidence="1">
    <location>
        <begin position="407"/>
        <end position="420"/>
    </location>
</feature>
<dbReference type="OMA" id="HINPPLQ"/>
<reference evidence="3 4" key="2">
    <citation type="submission" date="2025-04" db="UniProtKB">
        <authorList>
            <consortium name="RefSeq"/>
        </authorList>
    </citation>
    <scope>IDENTIFICATION</scope>
    <source>
        <strain evidence="3 4">S238N-H82</strain>
        <tissue evidence="3 4">Testes</tissue>
    </source>
</reference>
<feature type="region of interest" description="Disordered" evidence="1">
    <location>
        <begin position="1"/>
        <end position="93"/>
    </location>
</feature>
<name>A0A9J7KVR1_BRAFL</name>
<dbReference type="RefSeq" id="XP_035671080.1">
    <property type="nucleotide sequence ID" value="XM_035815187.1"/>
</dbReference>
<dbReference type="GeneID" id="118412362"/>
<protein>
    <submittedName>
        <fullName evidence="3 4">Protein TBATA-like isoform X1</fullName>
    </submittedName>
</protein>
<sequence length="456" mass="50865">MTGKVEMRPVSKDRNPKSMPVFTPTGNEPLLVRGTIGGPFDTSVKHLKSTTHDRHQYKRPTPSPAHSWPASRPATSPGSRFGELSRSSFFSRHNPHPVRVRHIKGLNDIPICAVHDTGFVSSPRWNLSTPGTAQRERIFKHHMPVNAIGINSTKFPINTVTGLQNFPFKEKAVPRIGLVPVASMNNTWRDELKDIVEKAGLAPPTEQELKDRDLLPKRQTKYSKETGRLIPPPSRAMSRQASRQGSRQGGRYNHFMHISPDPNAEVLVLEMLCQILQTDSIQAVQQWLVNATGREKDLVLDMIKSAILSEEEYYKHHVNPEFYPDEKRPYTSDRDANYTRYSWSAGGDMSKFATDVRRSAGGPIPEEGPVDPGRQSHPPEVLRIDSPQEGQTAPPVRIPPAHRTPSPAKTSHSRQAQSATAKMEAPEQPKLRYTKTPTSQGRAGGMTPEPPADNMQ</sequence>
<evidence type="ECO:0000313" key="3">
    <source>
        <dbReference type="RefSeq" id="XP_035671080.1"/>
    </source>
</evidence>
<dbReference type="Proteomes" id="UP000001554">
    <property type="component" value="Chromosome 3"/>
</dbReference>
<reference evidence="2" key="1">
    <citation type="journal article" date="2020" name="Nat. Ecol. Evol.">
        <title>Deeply conserved synteny resolves early events in vertebrate evolution.</title>
        <authorList>
            <person name="Simakov O."/>
            <person name="Marletaz F."/>
            <person name="Yue J.X."/>
            <person name="O'Connell B."/>
            <person name="Jenkins J."/>
            <person name="Brandt A."/>
            <person name="Calef R."/>
            <person name="Tung C.H."/>
            <person name="Huang T.K."/>
            <person name="Schmutz J."/>
            <person name="Satoh N."/>
            <person name="Yu J.K."/>
            <person name="Putnam N.H."/>
            <person name="Green R.E."/>
            <person name="Rokhsar D.S."/>
        </authorList>
    </citation>
    <scope>NUCLEOTIDE SEQUENCE [LARGE SCALE GENOMIC DNA]</scope>
    <source>
        <strain evidence="2">S238N-H82</strain>
    </source>
</reference>
<evidence type="ECO:0000313" key="2">
    <source>
        <dbReference type="Proteomes" id="UP000001554"/>
    </source>
</evidence>
<organism evidence="2 4">
    <name type="scientific">Branchiostoma floridae</name>
    <name type="common">Florida lancelet</name>
    <name type="synonym">Amphioxus</name>
    <dbReference type="NCBI Taxonomy" id="7739"/>
    <lineage>
        <taxon>Eukaryota</taxon>
        <taxon>Metazoa</taxon>
        <taxon>Chordata</taxon>
        <taxon>Cephalochordata</taxon>
        <taxon>Leptocardii</taxon>
        <taxon>Amphioxiformes</taxon>
        <taxon>Branchiostomatidae</taxon>
        <taxon>Branchiostoma</taxon>
    </lineage>
</organism>
<proteinExistence type="predicted"/>
<dbReference type="RefSeq" id="XP_035671081.1">
    <property type="nucleotide sequence ID" value="XM_035815188.1"/>
</dbReference>
<feature type="compositionally biased region" description="Basic and acidic residues" evidence="1">
    <location>
        <begin position="1"/>
        <end position="16"/>
    </location>
</feature>
<accession>A0A9J7KVR1</accession>
<evidence type="ECO:0000313" key="4">
    <source>
        <dbReference type="RefSeq" id="XP_035671081.1"/>
    </source>
</evidence>
<feature type="region of interest" description="Disordered" evidence="1">
    <location>
        <begin position="222"/>
        <end position="252"/>
    </location>
</feature>
<keyword evidence="2" id="KW-1185">Reference proteome</keyword>
<feature type="compositionally biased region" description="Polar residues" evidence="1">
    <location>
        <begin position="237"/>
        <end position="246"/>
    </location>
</feature>
<dbReference type="PANTHER" id="PTHR33772:SF1">
    <property type="entry name" value="PROTEIN TBATA"/>
    <property type="match status" value="1"/>
</dbReference>
<dbReference type="KEGG" id="bfo:118412362"/>
<dbReference type="PANTHER" id="PTHR33772">
    <property type="entry name" value="THYMUS, BRAIN AND TESTES-ASSOCIATED"/>
    <property type="match status" value="1"/>
</dbReference>
<feature type="region of interest" description="Disordered" evidence="1">
    <location>
        <begin position="355"/>
        <end position="456"/>
    </location>
</feature>
<dbReference type="Pfam" id="PF15256">
    <property type="entry name" value="SPATIAL"/>
    <property type="match status" value="1"/>
</dbReference>
<dbReference type="AlphaFoldDB" id="A0A9J7KVR1"/>
<gene>
    <name evidence="3 4" type="primary">LOC118412362</name>
</gene>
<dbReference type="InterPro" id="IPR037394">
    <property type="entry name" value="TBATA-like"/>
</dbReference>